<dbReference type="GO" id="GO:0035870">
    <property type="term" value="F:dITP diphosphatase activity"/>
    <property type="evidence" value="ECO:0007669"/>
    <property type="project" value="UniProtKB-UniRule"/>
</dbReference>
<proteinExistence type="inferred from homology"/>
<dbReference type="Pfam" id="PF01725">
    <property type="entry name" value="Ham1p_like"/>
    <property type="match status" value="1"/>
</dbReference>
<feature type="binding site" evidence="10">
    <location>
        <begin position="162"/>
        <end position="165"/>
    </location>
    <ligand>
        <name>substrate</name>
    </ligand>
</feature>
<evidence type="ECO:0000256" key="7">
    <source>
        <dbReference type="ARBA" id="ARBA00023080"/>
    </source>
</evidence>
<dbReference type="GO" id="GO:0009146">
    <property type="term" value="P:purine nucleoside triphosphate catabolic process"/>
    <property type="evidence" value="ECO:0007669"/>
    <property type="project" value="UniProtKB-UniRule"/>
</dbReference>
<dbReference type="SUPFAM" id="SSF52972">
    <property type="entry name" value="ITPase-like"/>
    <property type="match status" value="1"/>
</dbReference>
<keyword evidence="13" id="KW-1185">Reference proteome</keyword>
<feature type="binding site" evidence="10">
    <location>
        <begin position="14"/>
        <end position="19"/>
    </location>
    <ligand>
        <name>substrate</name>
    </ligand>
</feature>
<dbReference type="EC" id="3.6.1.66" evidence="10"/>
<keyword evidence="3 10" id="KW-0479">Metal-binding</keyword>
<comment type="catalytic activity">
    <reaction evidence="8 10">
        <text>dITP + H2O = dIMP + diphosphate + H(+)</text>
        <dbReference type="Rhea" id="RHEA:28342"/>
        <dbReference type="ChEBI" id="CHEBI:15377"/>
        <dbReference type="ChEBI" id="CHEBI:15378"/>
        <dbReference type="ChEBI" id="CHEBI:33019"/>
        <dbReference type="ChEBI" id="CHEBI:61194"/>
        <dbReference type="ChEBI" id="CHEBI:61382"/>
        <dbReference type="EC" id="3.6.1.66"/>
    </reaction>
</comment>
<evidence type="ECO:0000256" key="8">
    <source>
        <dbReference type="ARBA" id="ARBA00051875"/>
    </source>
</evidence>
<evidence type="ECO:0000256" key="4">
    <source>
        <dbReference type="ARBA" id="ARBA00022741"/>
    </source>
</evidence>
<feature type="active site" description="Proton acceptor" evidence="10">
    <location>
        <position position="79"/>
    </location>
</feature>
<dbReference type="InterPro" id="IPR029001">
    <property type="entry name" value="ITPase-like_fam"/>
</dbReference>
<feature type="binding site" evidence="10">
    <location>
        <position position="79"/>
    </location>
    <ligand>
        <name>Mg(2+)</name>
        <dbReference type="ChEBI" id="CHEBI:18420"/>
    </ligand>
</feature>
<dbReference type="GO" id="GO:0005829">
    <property type="term" value="C:cytosol"/>
    <property type="evidence" value="ECO:0007669"/>
    <property type="project" value="TreeGrafter"/>
</dbReference>
<dbReference type="FunFam" id="3.90.950.10:FF:000001">
    <property type="entry name" value="dITP/XTP pyrophosphatase"/>
    <property type="match status" value="1"/>
</dbReference>
<dbReference type="GO" id="GO:0000166">
    <property type="term" value="F:nucleotide binding"/>
    <property type="evidence" value="ECO:0007669"/>
    <property type="project" value="UniProtKB-KW"/>
</dbReference>
<feature type="binding site" evidence="10">
    <location>
        <begin position="190"/>
        <end position="191"/>
    </location>
    <ligand>
        <name>substrate</name>
    </ligand>
</feature>
<dbReference type="PANTHER" id="PTHR11067:SF9">
    <property type="entry name" value="INOSINE TRIPHOSPHATE PYROPHOSPHATASE"/>
    <property type="match status" value="1"/>
</dbReference>
<keyword evidence="6 10" id="KW-0460">Magnesium</keyword>
<dbReference type="GO" id="GO:0009117">
    <property type="term" value="P:nucleotide metabolic process"/>
    <property type="evidence" value="ECO:0007669"/>
    <property type="project" value="UniProtKB-KW"/>
</dbReference>
<gene>
    <name evidence="12" type="ORF">A1s21148_01320</name>
</gene>
<evidence type="ECO:0000256" key="5">
    <source>
        <dbReference type="ARBA" id="ARBA00022801"/>
    </source>
</evidence>
<dbReference type="InterPro" id="IPR020922">
    <property type="entry name" value="dITP/XTP_pyrophosphatase"/>
</dbReference>
<evidence type="ECO:0000256" key="3">
    <source>
        <dbReference type="ARBA" id="ARBA00022723"/>
    </source>
</evidence>
<dbReference type="GO" id="GO:0036220">
    <property type="term" value="F:ITP diphosphatase activity"/>
    <property type="evidence" value="ECO:0007669"/>
    <property type="project" value="UniProtKB-UniRule"/>
</dbReference>
<evidence type="ECO:0000256" key="6">
    <source>
        <dbReference type="ARBA" id="ARBA00022842"/>
    </source>
</evidence>
<comment type="catalytic activity">
    <reaction evidence="10">
        <text>ITP + H2O = IMP + diphosphate + H(+)</text>
        <dbReference type="Rhea" id="RHEA:29399"/>
        <dbReference type="ChEBI" id="CHEBI:15377"/>
        <dbReference type="ChEBI" id="CHEBI:15378"/>
        <dbReference type="ChEBI" id="CHEBI:33019"/>
        <dbReference type="ChEBI" id="CHEBI:58053"/>
        <dbReference type="ChEBI" id="CHEBI:61402"/>
        <dbReference type="EC" id="3.6.1.66"/>
    </reaction>
</comment>
<dbReference type="GO" id="GO:0036222">
    <property type="term" value="F:XTP diphosphatase activity"/>
    <property type="evidence" value="ECO:0007669"/>
    <property type="project" value="UniProtKB-UniRule"/>
</dbReference>
<feature type="binding site" evidence="10">
    <location>
        <position position="80"/>
    </location>
    <ligand>
        <name>substrate</name>
    </ligand>
</feature>
<dbReference type="NCBIfam" id="TIGR00042">
    <property type="entry name" value="RdgB/HAM1 family non-canonical purine NTP pyrophosphatase"/>
    <property type="match status" value="1"/>
</dbReference>
<dbReference type="GO" id="GO:0046872">
    <property type="term" value="F:metal ion binding"/>
    <property type="evidence" value="ECO:0007669"/>
    <property type="project" value="UniProtKB-KW"/>
</dbReference>
<name>A0AAC9YQF4_9ACTN</name>
<dbReference type="AlphaFoldDB" id="A0AAC9YQF4"/>
<comment type="function">
    <text evidence="10">Pyrophosphatase that catalyzes the hydrolysis of nucleoside triphosphates to their monophosphate derivatives, with a high preference for the non-canonical purine nucleotides XTP (xanthosine triphosphate), dITP (deoxyinosine triphosphate) and ITP. Seems to function as a house-cleaning enzyme that removes non-canonical purine nucleotides from the nucleotide pool, thus preventing their incorporation into DNA/RNA and avoiding chromosomal lesions.</text>
</comment>
<dbReference type="CDD" id="cd00515">
    <property type="entry name" value="HAM1"/>
    <property type="match status" value="1"/>
</dbReference>
<evidence type="ECO:0000256" key="2">
    <source>
        <dbReference type="ARBA" id="ARBA00011738"/>
    </source>
</evidence>
<dbReference type="Proteomes" id="UP000217144">
    <property type="component" value="Chromosome"/>
</dbReference>
<comment type="catalytic activity">
    <reaction evidence="9 10">
        <text>XTP + H2O = XMP + diphosphate + H(+)</text>
        <dbReference type="Rhea" id="RHEA:28610"/>
        <dbReference type="ChEBI" id="CHEBI:15377"/>
        <dbReference type="ChEBI" id="CHEBI:15378"/>
        <dbReference type="ChEBI" id="CHEBI:33019"/>
        <dbReference type="ChEBI" id="CHEBI:57464"/>
        <dbReference type="ChEBI" id="CHEBI:61314"/>
        <dbReference type="EC" id="3.6.1.66"/>
    </reaction>
</comment>
<feature type="binding site" evidence="10">
    <location>
        <position position="50"/>
    </location>
    <ligand>
        <name>Mg(2+)</name>
        <dbReference type="ChEBI" id="CHEBI:18420"/>
    </ligand>
</feature>
<keyword evidence="7 10" id="KW-0546">Nucleotide metabolism</keyword>
<feature type="binding site" evidence="10">
    <location>
        <position position="185"/>
    </location>
    <ligand>
        <name>substrate</name>
    </ligand>
</feature>
<protein>
    <recommendedName>
        <fullName evidence="10">dITP/XTP pyrophosphatase</fullName>
        <ecNumber evidence="10">3.6.1.66</ecNumber>
    </recommendedName>
    <alternativeName>
        <fullName evidence="10">Non-canonical purine NTP pyrophosphatase</fullName>
    </alternativeName>
    <alternativeName>
        <fullName evidence="10">Non-standard purine NTP pyrophosphatase</fullName>
    </alternativeName>
    <alternativeName>
        <fullName evidence="10">Nucleoside-triphosphate diphosphatase</fullName>
    </alternativeName>
    <alternativeName>
        <fullName evidence="10">Nucleoside-triphosphate pyrophosphatase</fullName>
        <shortName evidence="10">NTPase</shortName>
    </alternativeName>
</protein>
<dbReference type="Gene3D" id="3.90.950.10">
    <property type="match status" value="1"/>
</dbReference>
<dbReference type="PANTHER" id="PTHR11067">
    <property type="entry name" value="INOSINE TRIPHOSPHATE PYROPHOSPHATASE/HAM1 PROTEIN"/>
    <property type="match status" value="1"/>
</dbReference>
<keyword evidence="4 10" id="KW-0547">Nucleotide-binding</keyword>
<evidence type="ECO:0000256" key="1">
    <source>
        <dbReference type="ARBA" id="ARBA00008023"/>
    </source>
</evidence>
<evidence type="ECO:0000313" key="13">
    <source>
        <dbReference type="Proteomes" id="UP000217144"/>
    </source>
</evidence>
<dbReference type="GO" id="GO:0017111">
    <property type="term" value="F:ribonucleoside triphosphate phosphatase activity"/>
    <property type="evidence" value="ECO:0007669"/>
    <property type="project" value="InterPro"/>
</dbReference>
<sequence>MSSNQTPHKLLLATRNKGKIEEFRRILEDIAAGQIELVGLDQFPNLHDVDETGSTFEENALLKAREMCEASGIPAIADDSGLCVDYLNGDPGIFSARWAGSHGDDKANTAKVLASLADVPDEKRSAHFTCVAALALPDGRTHVEEGKFEGWILREPIGDQGFGYDPIFRPDGYSISSAQMSAEEKDAISHRGKSLRAIAPHVINLLNSLG</sequence>
<dbReference type="RefSeq" id="WP_095670701.1">
    <property type="nucleotide sequence ID" value="NZ_CP016769.1"/>
</dbReference>
<dbReference type="InterPro" id="IPR002637">
    <property type="entry name" value="RdgB/HAM1"/>
</dbReference>
<reference evidence="12 13" key="1">
    <citation type="submission" date="2016-07" db="EMBL/GenBank/DDBJ databases">
        <title>High microdiversification within the ubiquitous acI lineage of Actinobacteria.</title>
        <authorList>
            <person name="Neuenschwander S.M."/>
            <person name="Salcher M."/>
            <person name="Ghai R."/>
            <person name="Pernthaler J."/>
        </authorList>
    </citation>
    <scope>NUCLEOTIDE SEQUENCE [LARGE SCALE GENOMIC DNA]</scope>
    <source>
        <strain evidence="12">MMS-21-148</strain>
    </source>
</reference>
<accession>A0AAC9YQF4</accession>
<dbReference type="KEGG" id="plan:A1s21148_01320"/>
<dbReference type="NCBIfam" id="NF011397">
    <property type="entry name" value="PRK14822.1"/>
    <property type="match status" value="1"/>
</dbReference>
<comment type="subunit">
    <text evidence="2 10">Homodimer.</text>
</comment>
<evidence type="ECO:0000313" key="12">
    <source>
        <dbReference type="EMBL" id="ASY10212.1"/>
    </source>
</evidence>
<comment type="cofactor">
    <cofactor evidence="10">
        <name>Mg(2+)</name>
        <dbReference type="ChEBI" id="CHEBI:18420"/>
    </cofactor>
    <text evidence="10">Binds 1 Mg(2+) ion per subunit.</text>
</comment>
<evidence type="ECO:0000256" key="10">
    <source>
        <dbReference type="HAMAP-Rule" id="MF_01405"/>
    </source>
</evidence>
<dbReference type="EMBL" id="CP016769">
    <property type="protein sequence ID" value="ASY10212.1"/>
    <property type="molecule type" value="Genomic_DNA"/>
</dbReference>
<dbReference type="HAMAP" id="MF_01405">
    <property type="entry name" value="Non_canon_purine_NTPase"/>
    <property type="match status" value="1"/>
</dbReference>
<keyword evidence="5 10" id="KW-0378">Hydrolase</keyword>
<organism evidence="12 13">
    <name type="scientific">Candidatus Planktophila lacus</name>
    <dbReference type="NCBI Taxonomy" id="1884913"/>
    <lineage>
        <taxon>Bacteria</taxon>
        <taxon>Bacillati</taxon>
        <taxon>Actinomycetota</taxon>
        <taxon>Actinomycetes</taxon>
        <taxon>Candidatus Nanopelagicales</taxon>
        <taxon>Candidatus Nanopelagicaceae</taxon>
        <taxon>Candidatus Planktophila</taxon>
    </lineage>
</organism>
<comment type="similarity">
    <text evidence="1 10 11">Belongs to the HAM1 NTPase family.</text>
</comment>
<evidence type="ECO:0000256" key="11">
    <source>
        <dbReference type="RuleBase" id="RU003781"/>
    </source>
</evidence>
<evidence type="ECO:0000256" key="9">
    <source>
        <dbReference type="ARBA" id="ARBA00052017"/>
    </source>
</evidence>